<protein>
    <recommendedName>
        <fullName evidence="4">Transmembrane protein</fullName>
    </recommendedName>
</protein>
<evidence type="ECO:0000256" key="1">
    <source>
        <dbReference type="SAM" id="Phobius"/>
    </source>
</evidence>
<evidence type="ECO:0008006" key="4">
    <source>
        <dbReference type="Google" id="ProtNLM"/>
    </source>
</evidence>
<dbReference type="GeneID" id="23462827"/>
<dbReference type="EMBL" id="KP136319">
    <property type="protein sequence ID" value="AJF97910.1"/>
    <property type="molecule type" value="Genomic_DNA"/>
</dbReference>
<sequence>MDGIVVVVVVMGDNGVVVVGKVDDNQSGIVVVVARIVLGEVDAGTTGPARGRIGAGGIVWHTRRKRSAVRHVLWSHSPRHWSMADGAARQTPPPSILYCLFFVDLFFAIPRLSFFSGGLCLFFFFCFFLFFLGDEKRG</sequence>
<proteinExistence type="predicted"/>
<keyword evidence="1" id="KW-0812">Transmembrane</keyword>
<dbReference type="KEGG" id="vg:23462827"/>
<feature type="transmembrane region" description="Helical" evidence="1">
    <location>
        <begin position="112"/>
        <end position="132"/>
    </location>
</feature>
<name>A0A0B5J7N0_9VIRU</name>
<keyword evidence="1" id="KW-1133">Transmembrane helix</keyword>
<keyword evidence="1" id="KW-0472">Membrane</keyword>
<evidence type="ECO:0000313" key="3">
    <source>
        <dbReference type="Proteomes" id="UP000202511"/>
    </source>
</evidence>
<dbReference type="RefSeq" id="YP_009120145.1">
    <property type="nucleotide sequence ID" value="NC_026440.1"/>
</dbReference>
<reference evidence="2 3" key="1">
    <citation type="journal article" date="2015" name="Parasitol. Res.">
        <title>Viruses in close associations with free-living amoebae.</title>
        <authorList>
            <person name="Scheid P."/>
        </authorList>
    </citation>
    <scope>NUCLEOTIDE SEQUENCE [LARGE SCALE GENOMIC DNA]</scope>
    <source>
        <strain evidence="2">KlaHel</strain>
    </source>
</reference>
<evidence type="ECO:0000313" key="2">
    <source>
        <dbReference type="EMBL" id="AJF97910.1"/>
    </source>
</evidence>
<accession>A0A0B5J7N0</accession>
<dbReference type="Proteomes" id="UP000202511">
    <property type="component" value="Segment"/>
</dbReference>
<organism evidence="2 3">
    <name type="scientific">Pandoravirus inopinatum</name>
    <dbReference type="NCBI Taxonomy" id="1605721"/>
    <lineage>
        <taxon>Viruses</taxon>
        <taxon>Pandoravirus</taxon>
    </lineage>
</organism>